<feature type="domain" description="RCK C-terminal" evidence="9">
    <location>
        <begin position="368"/>
        <end position="453"/>
    </location>
</feature>
<comment type="caution">
    <text evidence="10">The sequence shown here is derived from an EMBL/GenBank/DDBJ whole genome shotgun (WGS) entry which is preliminary data.</text>
</comment>
<dbReference type="InterPro" id="IPR036291">
    <property type="entry name" value="NAD(P)-bd_dom_sf"/>
</dbReference>
<dbReference type="NCBIfam" id="NF007039">
    <property type="entry name" value="PRK09496.3-2"/>
    <property type="match status" value="1"/>
</dbReference>
<evidence type="ECO:0000256" key="4">
    <source>
        <dbReference type="ARBA" id="ARBA00022737"/>
    </source>
</evidence>
<keyword evidence="4" id="KW-0677">Repeat</keyword>
<dbReference type="Gene3D" id="3.40.50.720">
    <property type="entry name" value="NAD(P)-binding Rossmann-like Domain"/>
    <property type="match status" value="2"/>
</dbReference>
<dbReference type="RefSeq" id="WP_146784656.1">
    <property type="nucleotide sequence ID" value="NZ_VOLT01000002.1"/>
</dbReference>
<dbReference type="Pfam" id="PF02080">
    <property type="entry name" value="TrkA_C"/>
    <property type="match status" value="2"/>
</dbReference>
<feature type="domain" description="RCK N-terminal" evidence="8">
    <location>
        <begin position="232"/>
        <end position="348"/>
    </location>
</feature>
<dbReference type="InterPro" id="IPR003148">
    <property type="entry name" value="RCK_N"/>
</dbReference>
<evidence type="ECO:0000256" key="6">
    <source>
        <dbReference type="ARBA" id="ARBA00023027"/>
    </source>
</evidence>
<evidence type="ECO:0000259" key="9">
    <source>
        <dbReference type="PROSITE" id="PS51202"/>
    </source>
</evidence>
<evidence type="ECO:0000256" key="3">
    <source>
        <dbReference type="ARBA" id="ARBA00022538"/>
    </source>
</evidence>
<evidence type="ECO:0000259" key="8">
    <source>
        <dbReference type="PROSITE" id="PS51201"/>
    </source>
</evidence>
<dbReference type="InterPro" id="IPR006037">
    <property type="entry name" value="RCK_C"/>
</dbReference>
<dbReference type="AlphaFoldDB" id="A0A5C6QQ68"/>
<dbReference type="FunFam" id="3.40.50.720:FF:000027">
    <property type="entry name" value="Trk system potassium transporter TrkA"/>
    <property type="match status" value="1"/>
</dbReference>
<dbReference type="GO" id="GO:0005886">
    <property type="term" value="C:plasma membrane"/>
    <property type="evidence" value="ECO:0007669"/>
    <property type="project" value="InterPro"/>
</dbReference>
<dbReference type="NCBIfam" id="NF007032">
    <property type="entry name" value="PRK09496.1-4"/>
    <property type="match status" value="1"/>
</dbReference>
<keyword evidence="11" id="KW-1185">Reference proteome</keyword>
<evidence type="ECO:0000313" key="10">
    <source>
        <dbReference type="EMBL" id="TWX71094.1"/>
    </source>
</evidence>
<dbReference type="PRINTS" id="PR00335">
    <property type="entry name" value="KUPTAKETRKA"/>
</dbReference>
<dbReference type="Proteomes" id="UP000321822">
    <property type="component" value="Unassembled WGS sequence"/>
</dbReference>
<name>A0A5C6QQ68_9GAMM</name>
<dbReference type="EMBL" id="VOLT01000002">
    <property type="protein sequence ID" value="TWX71094.1"/>
    <property type="molecule type" value="Genomic_DNA"/>
</dbReference>
<keyword evidence="5" id="KW-0630">Potassium</keyword>
<dbReference type="InterPro" id="IPR050721">
    <property type="entry name" value="Trk_Ktr_HKT_K-transport"/>
</dbReference>
<evidence type="ECO:0000256" key="7">
    <source>
        <dbReference type="ARBA" id="ARBA00023065"/>
    </source>
</evidence>
<protein>
    <recommendedName>
        <fullName evidence="1">Trk system potassium uptake protein TrkA</fullName>
    </recommendedName>
</protein>
<keyword evidence="3" id="KW-0633">Potassium transport</keyword>
<dbReference type="Gene3D" id="3.30.70.1450">
    <property type="entry name" value="Regulator of K+ conductance, C-terminal domain"/>
    <property type="match status" value="2"/>
</dbReference>
<sequence length="458" mass="49921">MKIIIVGAGQVGGTLAENLVGENNDISVVDVDGEKLRELQDKMDLQVVTGQGGHPDVLKSAGAEDADMVIAVTSDDATNMITCQICSSLFNTPKKIARIRSNQILKYSEQLFHKKHIPVDHIIAPEELVTRDIARLIDYPGALQVLEFANGKVSLVAVKAYYGGLLVGHALSTLRDHIPNVDTRVAAIYRNGKPIRPLGTTVIEADDEVFFIAASIHIRAVMNELQKLESAYKRIMIAGGGNIGAGLARILEKNHQVKLIERSPKRAEQLTSELNDTLVFAGDSSDQELLTEENIDQFDIFIAVTNDDEANIMSSLLAKKLGVRKTMVLIQRDAYIDLVQGSTIDIAISPQQATISALLTHVRRGAIDNVYSLRGGAAEAIEIVAKGDEKSSKVVGRAIKNIKLPPGATIGAIVRGNEVLIAHSNTLIHEEDHVILFLVNKRYICDIEKLFQVSAIYF</sequence>
<dbReference type="FunFam" id="3.30.70.1450:FF:000001">
    <property type="entry name" value="Trk system potassium transporter TrkA"/>
    <property type="match status" value="1"/>
</dbReference>
<dbReference type="NCBIfam" id="NF007031">
    <property type="entry name" value="PRK09496.1-2"/>
    <property type="match status" value="1"/>
</dbReference>
<evidence type="ECO:0000256" key="1">
    <source>
        <dbReference type="ARBA" id="ARBA00017378"/>
    </source>
</evidence>
<dbReference type="NCBIfam" id="NF007030">
    <property type="entry name" value="PRK09496.1-1"/>
    <property type="match status" value="1"/>
</dbReference>
<accession>A0A5C6QQ68</accession>
<dbReference type="PANTHER" id="PTHR43833">
    <property type="entry name" value="POTASSIUM CHANNEL PROTEIN 2-RELATED-RELATED"/>
    <property type="match status" value="1"/>
</dbReference>
<evidence type="ECO:0000313" key="11">
    <source>
        <dbReference type="Proteomes" id="UP000321822"/>
    </source>
</evidence>
<keyword evidence="7" id="KW-0406">Ion transport</keyword>
<feature type="domain" description="RCK N-terminal" evidence="8">
    <location>
        <begin position="1"/>
        <end position="123"/>
    </location>
</feature>
<dbReference type="Pfam" id="PF02254">
    <property type="entry name" value="TrkA_N"/>
    <property type="match status" value="2"/>
</dbReference>
<dbReference type="FunFam" id="3.40.50.720:FF:000042">
    <property type="entry name" value="Trk system potassium transporter TrkA"/>
    <property type="match status" value="1"/>
</dbReference>
<dbReference type="InterPro" id="IPR036721">
    <property type="entry name" value="RCK_C_sf"/>
</dbReference>
<dbReference type="PROSITE" id="PS51202">
    <property type="entry name" value="RCK_C"/>
    <property type="match status" value="2"/>
</dbReference>
<dbReference type="SUPFAM" id="SSF116726">
    <property type="entry name" value="TrkA C-terminal domain-like"/>
    <property type="match status" value="2"/>
</dbReference>
<dbReference type="SUPFAM" id="SSF51735">
    <property type="entry name" value="NAD(P)-binding Rossmann-fold domains"/>
    <property type="match status" value="2"/>
</dbReference>
<dbReference type="OrthoDB" id="9775180at2"/>
<evidence type="ECO:0000256" key="2">
    <source>
        <dbReference type="ARBA" id="ARBA00022448"/>
    </source>
</evidence>
<dbReference type="GO" id="GO:0015079">
    <property type="term" value="F:potassium ion transmembrane transporter activity"/>
    <property type="evidence" value="ECO:0007669"/>
    <property type="project" value="InterPro"/>
</dbReference>
<dbReference type="InterPro" id="IPR006036">
    <property type="entry name" value="K_uptake_TrkA"/>
</dbReference>
<gene>
    <name evidence="10" type="primary">trkA</name>
    <name evidence="10" type="ORF">ESZ36_05535</name>
</gene>
<feature type="domain" description="RCK C-terminal" evidence="9">
    <location>
        <begin position="143"/>
        <end position="227"/>
    </location>
</feature>
<dbReference type="PANTHER" id="PTHR43833:SF5">
    <property type="entry name" value="TRK SYSTEM POTASSIUM UPTAKE PROTEIN TRKA"/>
    <property type="match status" value="1"/>
</dbReference>
<proteinExistence type="predicted"/>
<evidence type="ECO:0000256" key="5">
    <source>
        <dbReference type="ARBA" id="ARBA00022958"/>
    </source>
</evidence>
<reference evidence="10 11" key="1">
    <citation type="submission" date="2019-07" db="EMBL/GenBank/DDBJ databases">
        <title>Genomes of sea-ice associated Colwellia species.</title>
        <authorList>
            <person name="Bowman J.P."/>
        </authorList>
    </citation>
    <scope>NUCLEOTIDE SEQUENCE [LARGE SCALE GENOMIC DNA]</scope>
    <source>
        <strain evidence="10 11">ACAM 459</strain>
    </source>
</reference>
<keyword evidence="6" id="KW-0520">NAD</keyword>
<organism evidence="10 11">
    <name type="scientific">Colwellia demingiae</name>
    <dbReference type="NCBI Taxonomy" id="89401"/>
    <lineage>
        <taxon>Bacteria</taxon>
        <taxon>Pseudomonadati</taxon>
        <taxon>Pseudomonadota</taxon>
        <taxon>Gammaproteobacteria</taxon>
        <taxon>Alteromonadales</taxon>
        <taxon>Colwelliaceae</taxon>
        <taxon>Colwellia</taxon>
    </lineage>
</organism>
<keyword evidence="2" id="KW-0813">Transport</keyword>
<dbReference type="PROSITE" id="PS51201">
    <property type="entry name" value="RCK_N"/>
    <property type="match status" value="2"/>
</dbReference>